<dbReference type="EMBL" id="QUNR01000002">
    <property type="protein sequence ID" value="REH39077.1"/>
    <property type="molecule type" value="Genomic_DNA"/>
</dbReference>
<evidence type="ECO:0000256" key="2">
    <source>
        <dbReference type="PROSITE-ProRule" id="PRU00335"/>
    </source>
</evidence>
<dbReference type="PROSITE" id="PS50977">
    <property type="entry name" value="HTH_TETR_2"/>
    <property type="match status" value="1"/>
</dbReference>
<comment type="caution">
    <text evidence="4">The sequence shown here is derived from an EMBL/GenBank/DDBJ whole genome shotgun (WGS) entry which is preliminary data.</text>
</comment>
<evidence type="ECO:0000313" key="5">
    <source>
        <dbReference type="Proteomes" id="UP000256774"/>
    </source>
</evidence>
<dbReference type="SUPFAM" id="SSF46689">
    <property type="entry name" value="Homeodomain-like"/>
    <property type="match status" value="1"/>
</dbReference>
<dbReference type="PANTHER" id="PTHR43479">
    <property type="entry name" value="ACREF/ENVCD OPERON REPRESSOR-RELATED"/>
    <property type="match status" value="1"/>
</dbReference>
<dbReference type="InterPro" id="IPR001647">
    <property type="entry name" value="HTH_TetR"/>
</dbReference>
<organism evidence="4 5">
    <name type="scientific">Paraperlucidibaca baekdonensis</name>
    <dbReference type="NCBI Taxonomy" id="748120"/>
    <lineage>
        <taxon>Bacteria</taxon>
        <taxon>Pseudomonadati</taxon>
        <taxon>Pseudomonadota</taxon>
        <taxon>Gammaproteobacteria</taxon>
        <taxon>Moraxellales</taxon>
        <taxon>Moraxellaceae</taxon>
        <taxon>Paraperlucidibaca</taxon>
    </lineage>
</organism>
<dbReference type="Gene3D" id="1.10.357.10">
    <property type="entry name" value="Tetracycline Repressor, domain 2"/>
    <property type="match status" value="1"/>
</dbReference>
<evidence type="ECO:0000259" key="3">
    <source>
        <dbReference type="PROSITE" id="PS50977"/>
    </source>
</evidence>
<sequence>MASKAPEKPSRRTQVERSHAMRERLISATICCLDRDGYAGTTFKSIVTEADVSLGAPLHHFATKAALMEAAATRLIQRLYIELGKAFSGLASSDNRLTEMIQIGWSTLFNQQETIALLELTLASRRDTELAEVMRKLGLAGFDMLDNAAKHYFVSRSSEDPVSDYFVLTHWLIRGMTIDQHLLSSSAAPDHYLRLWSGLLQGKVAVKPEVVAAPPKPKRWPSDKPSP</sequence>
<dbReference type="AlphaFoldDB" id="A0A3E0H749"/>
<dbReference type="PANTHER" id="PTHR43479:SF11">
    <property type="entry name" value="ACREF_ENVCD OPERON REPRESSOR-RELATED"/>
    <property type="match status" value="1"/>
</dbReference>
<dbReference type="InterPro" id="IPR009057">
    <property type="entry name" value="Homeodomain-like_sf"/>
</dbReference>
<feature type="DNA-binding region" description="H-T-H motif" evidence="2">
    <location>
        <begin position="42"/>
        <end position="61"/>
    </location>
</feature>
<keyword evidence="5" id="KW-1185">Reference proteome</keyword>
<dbReference type="Pfam" id="PF00440">
    <property type="entry name" value="TetR_N"/>
    <property type="match status" value="1"/>
</dbReference>
<dbReference type="GO" id="GO:0003677">
    <property type="term" value="F:DNA binding"/>
    <property type="evidence" value="ECO:0007669"/>
    <property type="project" value="UniProtKB-UniRule"/>
</dbReference>
<feature type="domain" description="HTH tetR-type" evidence="3">
    <location>
        <begin position="19"/>
        <end position="79"/>
    </location>
</feature>
<gene>
    <name evidence="4" type="ORF">DFR26_1254</name>
</gene>
<accession>A0A3E0H749</accession>
<protein>
    <submittedName>
        <fullName evidence="4">TetR family transcriptional regulator</fullName>
    </submittedName>
</protein>
<keyword evidence="1 2" id="KW-0238">DNA-binding</keyword>
<dbReference type="InterPro" id="IPR050624">
    <property type="entry name" value="HTH-type_Tx_Regulator"/>
</dbReference>
<dbReference type="Proteomes" id="UP000256774">
    <property type="component" value="Unassembled WGS sequence"/>
</dbReference>
<proteinExistence type="predicted"/>
<dbReference type="RefSeq" id="WP_181898999.1">
    <property type="nucleotide sequence ID" value="NZ_QUNR01000002.1"/>
</dbReference>
<evidence type="ECO:0000313" key="4">
    <source>
        <dbReference type="EMBL" id="REH39077.1"/>
    </source>
</evidence>
<reference evidence="4 5" key="1">
    <citation type="submission" date="2018-08" db="EMBL/GenBank/DDBJ databases">
        <title>Genomic Encyclopedia of Type Strains, Phase IV (KMG-IV): sequencing the most valuable type-strain genomes for metagenomic binning, comparative biology and taxonomic classification.</title>
        <authorList>
            <person name="Goeker M."/>
        </authorList>
    </citation>
    <scope>NUCLEOTIDE SEQUENCE [LARGE SCALE GENOMIC DNA]</scope>
    <source>
        <strain evidence="4 5">DSM 26022</strain>
    </source>
</reference>
<name>A0A3E0H749_9GAMM</name>
<evidence type="ECO:0000256" key="1">
    <source>
        <dbReference type="ARBA" id="ARBA00023125"/>
    </source>
</evidence>